<accession>A0A345Z4D6</accession>
<dbReference type="EMBL" id="CP031376">
    <property type="protein sequence ID" value="AXK51465.1"/>
    <property type="molecule type" value="Genomic_DNA"/>
</dbReference>
<dbReference type="AlphaFoldDB" id="A0A345Z4D6"/>
<name>A0A345Z4D6_9MOLU</name>
<dbReference type="KEGG" id="salx:SALLE_v1c07950"/>
<protein>
    <submittedName>
        <fullName evidence="1">Uncharacterized protein</fullName>
    </submittedName>
</protein>
<evidence type="ECO:0000313" key="2">
    <source>
        <dbReference type="Proteomes" id="UP000254792"/>
    </source>
</evidence>
<keyword evidence="2" id="KW-1185">Reference proteome</keyword>
<sequence length="44" mass="5052">MFINGTSANQGSYKMKNFTTTWDNSEKLKAENSSQNNYNNLLVF</sequence>
<proteinExistence type="predicted"/>
<gene>
    <name evidence="1" type="ORF">SALLE_v1c07950</name>
</gene>
<evidence type="ECO:0000313" key="1">
    <source>
        <dbReference type="EMBL" id="AXK51465.1"/>
    </source>
</evidence>
<dbReference type="Proteomes" id="UP000254792">
    <property type="component" value="Chromosome"/>
</dbReference>
<reference evidence="1 2" key="1">
    <citation type="submission" date="2018-07" db="EMBL/GenBank/DDBJ databases">
        <title>Complete genome sequence of Spiroplasma alleghenense PLHS-1 (ATCC 51752).</title>
        <authorList>
            <person name="Chou L."/>
            <person name="Lee T.-Y."/>
            <person name="Tsai Y.-M."/>
            <person name="Kuo C.-H."/>
        </authorList>
    </citation>
    <scope>NUCLEOTIDE SEQUENCE [LARGE SCALE GENOMIC DNA]</scope>
    <source>
        <strain evidence="1 2">PLHS-1</strain>
    </source>
</reference>
<organism evidence="1 2">
    <name type="scientific">Spiroplasma alleghenense</name>
    <dbReference type="NCBI Taxonomy" id="216931"/>
    <lineage>
        <taxon>Bacteria</taxon>
        <taxon>Bacillati</taxon>
        <taxon>Mycoplasmatota</taxon>
        <taxon>Mollicutes</taxon>
        <taxon>Entomoplasmatales</taxon>
        <taxon>Spiroplasmataceae</taxon>
        <taxon>Spiroplasma</taxon>
    </lineage>
</organism>